<name>A0A447G997_9MYCO</name>
<evidence type="ECO:0000313" key="2">
    <source>
        <dbReference type="Proteomes" id="UP000269998"/>
    </source>
</evidence>
<sequence>MVWTDGADWDLSTGVGTAGFGATARAVATGNGLLDDRFAEALVRAASVDDSNWVIDGDFGAADGTGEPTTSAMMDILSMTPSYVSTTRI</sequence>
<protein>
    <submittedName>
        <fullName evidence="1">Uncharacterized protein</fullName>
    </submittedName>
</protein>
<reference evidence="2" key="1">
    <citation type="submission" date="2018-02" db="EMBL/GenBank/DDBJ databases">
        <authorList>
            <person name="Seth-Smith MB H."/>
            <person name="Seth-Smith H."/>
        </authorList>
    </citation>
    <scope>NUCLEOTIDE SEQUENCE [LARGE SCALE GENOMIC DNA]</scope>
</reference>
<dbReference type="EMBL" id="LR130759">
    <property type="protein sequence ID" value="VDM87046.1"/>
    <property type="molecule type" value="Genomic_DNA"/>
</dbReference>
<dbReference type="RefSeq" id="WP_408632329.1">
    <property type="nucleotide sequence ID" value="NZ_CBCSKE010000031.1"/>
</dbReference>
<proteinExistence type="predicted"/>
<keyword evidence="2" id="KW-1185">Reference proteome</keyword>
<gene>
    <name evidence="1" type="ORF">MB901379_00580</name>
</gene>
<evidence type="ECO:0000313" key="1">
    <source>
        <dbReference type="EMBL" id="VDM87046.1"/>
    </source>
</evidence>
<accession>A0A447G997</accession>
<dbReference type="Proteomes" id="UP000269998">
    <property type="component" value="Chromosome"/>
</dbReference>
<dbReference type="AlphaFoldDB" id="A0A447G997"/>
<organism evidence="1 2">
    <name type="scientific">Mycobacterium basiliense</name>
    <dbReference type="NCBI Taxonomy" id="2094119"/>
    <lineage>
        <taxon>Bacteria</taxon>
        <taxon>Bacillati</taxon>
        <taxon>Actinomycetota</taxon>
        <taxon>Actinomycetes</taxon>
        <taxon>Mycobacteriales</taxon>
        <taxon>Mycobacteriaceae</taxon>
        <taxon>Mycobacterium</taxon>
    </lineage>
</organism>
<dbReference type="KEGG" id="mbai:MB901379_00580"/>